<name>A0ABY5YB79_9FLAO</name>
<dbReference type="RefSeq" id="WP_260574629.1">
    <property type="nucleotide sequence ID" value="NZ_CP104205.1"/>
</dbReference>
<dbReference type="Proteomes" id="UP001059209">
    <property type="component" value="Chromosome"/>
</dbReference>
<keyword evidence="2" id="KW-1185">Reference proteome</keyword>
<accession>A0ABY5YB79</accession>
<protein>
    <submittedName>
        <fullName evidence="1">Uncharacterized protein</fullName>
    </submittedName>
</protein>
<dbReference type="EMBL" id="CP104205">
    <property type="protein sequence ID" value="UWX56091.1"/>
    <property type="molecule type" value="Genomic_DNA"/>
</dbReference>
<organism evidence="1 2">
    <name type="scientific">Maribacter litopenaei</name>
    <dbReference type="NCBI Taxonomy" id="2976127"/>
    <lineage>
        <taxon>Bacteria</taxon>
        <taxon>Pseudomonadati</taxon>
        <taxon>Bacteroidota</taxon>
        <taxon>Flavobacteriia</taxon>
        <taxon>Flavobacteriales</taxon>
        <taxon>Flavobacteriaceae</taxon>
        <taxon>Maribacter</taxon>
    </lineage>
</organism>
<reference evidence="1" key="1">
    <citation type="submission" date="2022-09" db="EMBL/GenBank/DDBJ databases">
        <title>Maribacter litopenaei sp. nov., isolated from the intestinal tract of the Pacific White Shrimp, Litopenaeus vannamei.</title>
        <authorList>
            <person name="Kim S.Y."/>
            <person name="Hwang C.Y."/>
        </authorList>
    </citation>
    <scope>NUCLEOTIDE SEQUENCE</scope>
    <source>
        <strain evidence="1">HL-LV01</strain>
    </source>
</reference>
<sequence length="160" mass="18851">MQSIETYTLQNKSFTNKESITIYKEALNQLKCDSAYYCYELLDSGQNEHQELQFFLFESAEEGLLAVMPFLMREVLINGIKTQYYDVSSPWGYNGPFFRKDLSKEDRIGFWNAVDAWYCDHSVVSEFLRFNFFQNYIDYSGTAVHTLLNVKGNIRDWEAF</sequence>
<evidence type="ECO:0000313" key="1">
    <source>
        <dbReference type="EMBL" id="UWX56091.1"/>
    </source>
</evidence>
<proteinExistence type="predicted"/>
<evidence type="ECO:0000313" key="2">
    <source>
        <dbReference type="Proteomes" id="UP001059209"/>
    </source>
</evidence>
<gene>
    <name evidence="1" type="ORF">NYZ99_07240</name>
</gene>